<organism evidence="2">
    <name type="scientific">bioreactor metagenome</name>
    <dbReference type="NCBI Taxonomy" id="1076179"/>
    <lineage>
        <taxon>unclassified sequences</taxon>
        <taxon>metagenomes</taxon>
        <taxon>ecological metagenomes</taxon>
    </lineage>
</organism>
<sequence>MLTAGAQPQAEAGAVEHDGGNNQQQNCHGGGEEQLLENQRAPEAAAQHVAAQADPAGDEDGGLPLALDGPGQDDGEGGRQHVQGGAADGLIGPEVDGGKGQQQGEHRAGEARDQQGAQHGPLGGGGAPARAVGPAQEQAGEERADDHDALQGDVNDAAALGEHAPQRHQQERNCEKNGGANDVGQNHHTRSPSRPRRLPASDLAITPRISREKADR</sequence>
<feature type="compositionally biased region" description="Basic and acidic residues" evidence="1">
    <location>
        <begin position="140"/>
        <end position="150"/>
    </location>
</feature>
<name>A0A645EF83_9ZZZZ</name>
<gene>
    <name evidence="2" type="ORF">SDC9_146443</name>
</gene>
<feature type="compositionally biased region" description="Basic and acidic residues" evidence="1">
    <location>
        <begin position="164"/>
        <end position="175"/>
    </location>
</feature>
<feature type="compositionally biased region" description="Basic residues" evidence="1">
    <location>
        <begin position="187"/>
        <end position="197"/>
    </location>
</feature>
<protein>
    <submittedName>
        <fullName evidence="2">Uncharacterized protein</fullName>
    </submittedName>
</protein>
<dbReference type="EMBL" id="VSSQ01045357">
    <property type="protein sequence ID" value="MPM99252.1"/>
    <property type="molecule type" value="Genomic_DNA"/>
</dbReference>
<accession>A0A645EF83</accession>
<evidence type="ECO:0000313" key="2">
    <source>
        <dbReference type="EMBL" id="MPM99252.1"/>
    </source>
</evidence>
<comment type="caution">
    <text evidence="2">The sequence shown here is derived from an EMBL/GenBank/DDBJ whole genome shotgun (WGS) entry which is preliminary data.</text>
</comment>
<reference evidence="2" key="1">
    <citation type="submission" date="2019-08" db="EMBL/GenBank/DDBJ databases">
        <authorList>
            <person name="Kucharzyk K."/>
            <person name="Murdoch R.W."/>
            <person name="Higgins S."/>
            <person name="Loffler F."/>
        </authorList>
    </citation>
    <scope>NUCLEOTIDE SEQUENCE</scope>
</reference>
<dbReference type="AlphaFoldDB" id="A0A645EF83"/>
<feature type="region of interest" description="Disordered" evidence="1">
    <location>
        <begin position="1"/>
        <end position="216"/>
    </location>
</feature>
<proteinExistence type="predicted"/>
<feature type="compositionally biased region" description="Basic and acidic residues" evidence="1">
    <location>
        <begin position="104"/>
        <end position="113"/>
    </location>
</feature>
<feature type="compositionally biased region" description="Low complexity" evidence="1">
    <location>
        <begin position="41"/>
        <end position="55"/>
    </location>
</feature>
<evidence type="ECO:0000256" key="1">
    <source>
        <dbReference type="SAM" id="MobiDB-lite"/>
    </source>
</evidence>